<dbReference type="Proteomes" id="UP000316304">
    <property type="component" value="Unassembled WGS sequence"/>
</dbReference>
<feature type="transmembrane region" description="Helical" evidence="1">
    <location>
        <begin position="51"/>
        <end position="71"/>
    </location>
</feature>
<reference evidence="2 3" key="1">
    <citation type="submission" date="2019-02" db="EMBL/GenBank/DDBJ databases">
        <title>Deep-cultivation of Planctomycetes and their phenomic and genomic characterization uncovers novel biology.</title>
        <authorList>
            <person name="Wiegand S."/>
            <person name="Jogler M."/>
            <person name="Boedeker C."/>
            <person name="Pinto D."/>
            <person name="Vollmers J."/>
            <person name="Rivas-Marin E."/>
            <person name="Kohn T."/>
            <person name="Peeters S.H."/>
            <person name="Heuer A."/>
            <person name="Rast P."/>
            <person name="Oberbeckmann S."/>
            <person name="Bunk B."/>
            <person name="Jeske O."/>
            <person name="Meyerdierks A."/>
            <person name="Storesund J.E."/>
            <person name="Kallscheuer N."/>
            <person name="Luecker S."/>
            <person name="Lage O.M."/>
            <person name="Pohl T."/>
            <person name="Merkel B.J."/>
            <person name="Hornburger P."/>
            <person name="Mueller R.-W."/>
            <person name="Bruemmer F."/>
            <person name="Labrenz M."/>
            <person name="Spormann A.M."/>
            <person name="Op Den Camp H."/>
            <person name="Overmann J."/>
            <person name="Amann R."/>
            <person name="Jetten M.S.M."/>
            <person name="Mascher T."/>
            <person name="Medema M.H."/>
            <person name="Devos D.P."/>
            <person name="Kaster A.-K."/>
            <person name="Ovreas L."/>
            <person name="Rohde M."/>
            <person name="Galperin M.Y."/>
            <person name="Jogler C."/>
        </authorList>
    </citation>
    <scope>NUCLEOTIDE SEQUENCE [LARGE SCALE GENOMIC DNA]</scope>
    <source>
        <strain evidence="2 3">Pla52o</strain>
    </source>
</reference>
<sequence length="176" mass="19788">MQSIPRVIECLLVPLIWYGGVLAALSVHGNVLVNDHSLCGPWGCGPTSDALLAVHLAWFAAIWPPLLYIPWRRSWDRNVTARIGLGLVSISLTMIVGVCAWQWLVWRPETSEFLRGYIWQRCGFVLANASDWPLVQSFGIGLTLWTIYQPQKTKHHGKYGVEAVSPDRTPRPWGSK</sequence>
<feature type="transmembrane region" description="Helical" evidence="1">
    <location>
        <begin position="83"/>
        <end position="104"/>
    </location>
</feature>
<proteinExistence type="predicted"/>
<keyword evidence="1" id="KW-1133">Transmembrane helix</keyword>
<comment type="caution">
    <text evidence="2">The sequence shown here is derived from an EMBL/GenBank/DDBJ whole genome shotgun (WGS) entry which is preliminary data.</text>
</comment>
<gene>
    <name evidence="2" type="ORF">Pla52o_22310</name>
</gene>
<keyword evidence="1" id="KW-0812">Transmembrane</keyword>
<name>A0A5C6CLI5_9BACT</name>
<keyword evidence="1" id="KW-0472">Membrane</keyword>
<keyword evidence="3" id="KW-1185">Reference proteome</keyword>
<evidence type="ECO:0000313" key="3">
    <source>
        <dbReference type="Proteomes" id="UP000316304"/>
    </source>
</evidence>
<feature type="transmembrane region" description="Helical" evidence="1">
    <location>
        <begin position="12"/>
        <end position="31"/>
    </location>
</feature>
<organism evidence="2 3">
    <name type="scientific">Novipirellula galeiformis</name>
    <dbReference type="NCBI Taxonomy" id="2528004"/>
    <lineage>
        <taxon>Bacteria</taxon>
        <taxon>Pseudomonadati</taxon>
        <taxon>Planctomycetota</taxon>
        <taxon>Planctomycetia</taxon>
        <taxon>Pirellulales</taxon>
        <taxon>Pirellulaceae</taxon>
        <taxon>Novipirellula</taxon>
    </lineage>
</organism>
<dbReference type="AlphaFoldDB" id="A0A5C6CLI5"/>
<protein>
    <submittedName>
        <fullName evidence="2">Uncharacterized protein</fullName>
    </submittedName>
</protein>
<evidence type="ECO:0000313" key="2">
    <source>
        <dbReference type="EMBL" id="TWU24304.1"/>
    </source>
</evidence>
<dbReference type="EMBL" id="SJPT01000003">
    <property type="protein sequence ID" value="TWU24304.1"/>
    <property type="molecule type" value="Genomic_DNA"/>
</dbReference>
<evidence type="ECO:0000256" key="1">
    <source>
        <dbReference type="SAM" id="Phobius"/>
    </source>
</evidence>
<accession>A0A5C6CLI5</accession>